<organism evidence="2 3">
    <name type="scientific">Pseudomassariella vexata</name>
    <dbReference type="NCBI Taxonomy" id="1141098"/>
    <lineage>
        <taxon>Eukaryota</taxon>
        <taxon>Fungi</taxon>
        <taxon>Dikarya</taxon>
        <taxon>Ascomycota</taxon>
        <taxon>Pezizomycotina</taxon>
        <taxon>Sordariomycetes</taxon>
        <taxon>Xylariomycetidae</taxon>
        <taxon>Amphisphaeriales</taxon>
        <taxon>Pseudomassariaceae</taxon>
        <taxon>Pseudomassariella</taxon>
    </lineage>
</organism>
<protein>
    <recommendedName>
        <fullName evidence="4">Stf2-like protein</fullName>
    </recommendedName>
</protein>
<evidence type="ECO:0000313" key="2">
    <source>
        <dbReference type="EMBL" id="ORY63004.1"/>
    </source>
</evidence>
<dbReference type="OrthoDB" id="2122308at2759"/>
<reference evidence="2 3" key="1">
    <citation type="submission" date="2016-07" db="EMBL/GenBank/DDBJ databases">
        <title>Pervasive Adenine N6-methylation of Active Genes in Fungi.</title>
        <authorList>
            <consortium name="DOE Joint Genome Institute"/>
            <person name="Mondo S.J."/>
            <person name="Dannebaum R.O."/>
            <person name="Kuo R.C."/>
            <person name="Labutti K."/>
            <person name="Haridas S."/>
            <person name="Kuo A."/>
            <person name="Salamov A."/>
            <person name="Ahrendt S.R."/>
            <person name="Lipzen A."/>
            <person name="Sullivan W."/>
            <person name="Andreopoulos W.B."/>
            <person name="Clum A."/>
            <person name="Lindquist E."/>
            <person name="Daum C."/>
            <person name="Ramamoorthy G.K."/>
            <person name="Gryganskyi A."/>
            <person name="Culley D."/>
            <person name="Magnuson J.K."/>
            <person name="James T.Y."/>
            <person name="O'Malley M.A."/>
            <person name="Stajich J.E."/>
            <person name="Spatafora J.W."/>
            <person name="Visel A."/>
            <person name="Grigoriev I.V."/>
        </authorList>
    </citation>
    <scope>NUCLEOTIDE SEQUENCE [LARGE SCALE GENOMIC DNA]</scope>
    <source>
        <strain evidence="2 3">CBS 129021</strain>
    </source>
</reference>
<evidence type="ECO:0000256" key="1">
    <source>
        <dbReference type="SAM" id="MobiDB-lite"/>
    </source>
</evidence>
<feature type="compositionally biased region" description="Polar residues" evidence="1">
    <location>
        <begin position="156"/>
        <end position="165"/>
    </location>
</feature>
<dbReference type="AlphaFoldDB" id="A0A1Y2DV47"/>
<proteinExistence type="predicted"/>
<feature type="region of interest" description="Disordered" evidence="1">
    <location>
        <begin position="111"/>
        <end position="175"/>
    </location>
</feature>
<dbReference type="GeneID" id="63774624"/>
<dbReference type="STRING" id="1141098.A0A1Y2DV47"/>
<dbReference type="RefSeq" id="XP_040714661.1">
    <property type="nucleotide sequence ID" value="XM_040858412.1"/>
</dbReference>
<feature type="region of interest" description="Disordered" evidence="1">
    <location>
        <begin position="72"/>
        <end position="99"/>
    </location>
</feature>
<sequence>MTSWRPPSYHYVCFQASSSLLAGYSLLSSLSSQFYNPEYDVEHRANYNDKDHAGIAEGTVLPQENVPKFFAKNGFEGVDPKKTKKNGGGKGNWGGPGEEIVDEQFKFTNARRRSNSSGYSNHLHDFKTKFEVNEPEPVFEESIHGPEAEDDDALTKTESSSSVGSTMDEKDHKNL</sequence>
<keyword evidence="3" id="KW-1185">Reference proteome</keyword>
<accession>A0A1Y2DV47</accession>
<evidence type="ECO:0000313" key="3">
    <source>
        <dbReference type="Proteomes" id="UP000193689"/>
    </source>
</evidence>
<feature type="compositionally biased region" description="Basic and acidic residues" evidence="1">
    <location>
        <begin position="122"/>
        <end position="132"/>
    </location>
</feature>
<dbReference type="Proteomes" id="UP000193689">
    <property type="component" value="Unassembled WGS sequence"/>
</dbReference>
<name>A0A1Y2DV47_9PEZI</name>
<dbReference type="InParanoid" id="A0A1Y2DV47"/>
<gene>
    <name evidence="2" type="ORF">BCR38DRAFT_409976</name>
</gene>
<feature type="compositionally biased region" description="Gly residues" evidence="1">
    <location>
        <begin position="88"/>
        <end position="97"/>
    </location>
</feature>
<comment type="caution">
    <text evidence="2">The sequence shown here is derived from an EMBL/GenBank/DDBJ whole genome shotgun (WGS) entry which is preliminary data.</text>
</comment>
<dbReference type="EMBL" id="MCFJ01000008">
    <property type="protein sequence ID" value="ORY63004.1"/>
    <property type="molecule type" value="Genomic_DNA"/>
</dbReference>
<evidence type="ECO:0008006" key="4">
    <source>
        <dbReference type="Google" id="ProtNLM"/>
    </source>
</evidence>